<accession>A0ABS8YV11</accession>
<dbReference type="Pfam" id="PF20086">
    <property type="entry name" value="DUF6478"/>
    <property type="match status" value="1"/>
</dbReference>
<evidence type="ECO:0000313" key="2">
    <source>
        <dbReference type="Proteomes" id="UP001521181"/>
    </source>
</evidence>
<name>A0ABS8YV11_9RHOB</name>
<evidence type="ECO:0000313" key="1">
    <source>
        <dbReference type="EMBL" id="MCE5973694.1"/>
    </source>
</evidence>
<dbReference type="InterPro" id="IPR045514">
    <property type="entry name" value="DUF6478"/>
</dbReference>
<dbReference type="Proteomes" id="UP001521181">
    <property type="component" value="Unassembled WGS sequence"/>
</dbReference>
<reference evidence="1 2" key="1">
    <citation type="submission" date="2021-12" db="EMBL/GenBank/DDBJ databases">
        <title>Sinirhodobacter sp. WL0062 is a bacterium isolated from seawater.</title>
        <authorList>
            <person name="Wang L."/>
            <person name="He W."/>
            <person name="Zhang D.-F."/>
        </authorList>
    </citation>
    <scope>NUCLEOTIDE SEQUENCE [LARGE SCALE GENOMIC DNA]</scope>
    <source>
        <strain evidence="1 2">WL0062</strain>
    </source>
</reference>
<gene>
    <name evidence="1" type="ORF">LZA78_09400</name>
</gene>
<organism evidence="1 2">
    <name type="scientific">Rhodobacter flavimaris</name>
    <dbReference type="NCBI Taxonomy" id="2907145"/>
    <lineage>
        <taxon>Bacteria</taxon>
        <taxon>Pseudomonadati</taxon>
        <taxon>Pseudomonadota</taxon>
        <taxon>Alphaproteobacteria</taxon>
        <taxon>Rhodobacterales</taxon>
        <taxon>Rhodobacter group</taxon>
        <taxon>Rhodobacter</taxon>
    </lineage>
</organism>
<protein>
    <submittedName>
        <fullName evidence="1">DUF6478 family protein</fullName>
    </submittedName>
</protein>
<dbReference type="EMBL" id="JAJUOS010000006">
    <property type="protein sequence ID" value="MCE5973694.1"/>
    <property type="molecule type" value="Genomic_DNA"/>
</dbReference>
<comment type="caution">
    <text evidence="1">The sequence shown here is derived from an EMBL/GenBank/DDBJ whole genome shotgun (WGS) entry which is preliminary data.</text>
</comment>
<sequence length="256" mass="28558">MNKIPTSLLDRIVQARTLNRWGRAARLAERAALSDLRVLRTQAQALRREVERVLHVSDARLAAGAADDAIERPLGCDWAWRPALWSGPVKPTGIAGVASRDRLSPEIAVFHDCPGRELTLRQIRNTRRGDVAPFGLKLDVLGFGGSFLSVALDLPEAALRGLRRSHLMRLSVDMQRERAVPVFGRLNIKHGPNVEQVVLRLSGKSGPQSVEFDLGSVTFNEKRVEKVWLDLCFDAPGMNEIVLRDLHLLRHPRAEI</sequence>
<dbReference type="RefSeq" id="WP_233676675.1">
    <property type="nucleotide sequence ID" value="NZ_JAJUOS010000006.1"/>
</dbReference>
<proteinExistence type="predicted"/>
<keyword evidence="2" id="KW-1185">Reference proteome</keyword>